<dbReference type="RefSeq" id="XP_018984833.1">
    <property type="nucleotide sequence ID" value="XM_019127156.1"/>
</dbReference>
<evidence type="ECO:0000313" key="2">
    <source>
        <dbReference type="Proteomes" id="UP000094336"/>
    </source>
</evidence>
<keyword evidence="2" id="KW-1185">Reference proteome</keyword>
<dbReference type="EMBL" id="KV454432">
    <property type="protein sequence ID" value="ODQ79505.1"/>
    <property type="molecule type" value="Genomic_DNA"/>
</dbReference>
<proteinExistence type="predicted"/>
<protein>
    <submittedName>
        <fullName evidence="1">Uncharacterized protein</fullName>
    </submittedName>
</protein>
<dbReference type="Proteomes" id="UP000094336">
    <property type="component" value="Unassembled WGS sequence"/>
</dbReference>
<accession>A0A1E3QP93</accession>
<reference evidence="2" key="1">
    <citation type="submission" date="2016-05" db="EMBL/GenBank/DDBJ databases">
        <title>Comparative genomics of biotechnologically important yeasts.</title>
        <authorList>
            <consortium name="DOE Joint Genome Institute"/>
            <person name="Riley R."/>
            <person name="Haridas S."/>
            <person name="Wolfe K.H."/>
            <person name="Lopes M.R."/>
            <person name="Hittinger C.T."/>
            <person name="Goker M."/>
            <person name="Salamov A."/>
            <person name="Wisecaver J."/>
            <person name="Long T.M."/>
            <person name="Aerts A.L."/>
            <person name="Barry K."/>
            <person name="Choi C."/>
            <person name="Clum A."/>
            <person name="Coughlan A.Y."/>
            <person name="Deshpande S."/>
            <person name="Douglass A.P."/>
            <person name="Hanson S.J."/>
            <person name="Klenk H.-P."/>
            <person name="Labutti K."/>
            <person name="Lapidus A."/>
            <person name="Lindquist E."/>
            <person name="Lipzen A."/>
            <person name="Meier-Kolthoff J.P."/>
            <person name="Ohm R.A."/>
            <person name="Otillar R.P."/>
            <person name="Pangilinan J."/>
            <person name="Peng Y."/>
            <person name="Rokas A."/>
            <person name="Rosa C.A."/>
            <person name="Scheuner C."/>
            <person name="Sibirny A.A."/>
            <person name="Slot J.C."/>
            <person name="Stielow J.B."/>
            <person name="Sun H."/>
            <person name="Kurtzman C.P."/>
            <person name="Blackwell M."/>
            <person name="Grigoriev I.V."/>
            <person name="Jeffries T.W."/>
        </authorList>
    </citation>
    <scope>NUCLEOTIDE SEQUENCE [LARGE SCALE GENOMIC DNA]</scope>
    <source>
        <strain evidence="2">NRRL Y-12698</strain>
    </source>
</reference>
<evidence type="ECO:0000313" key="1">
    <source>
        <dbReference type="EMBL" id="ODQ79505.1"/>
    </source>
</evidence>
<name>A0A1E3QP93_9ASCO</name>
<dbReference type="GeneID" id="30145009"/>
<sequence length="83" mass="9598">MLFTQIDIQLIKSFPDWVKRGPDIQSKQRCSILVSLFSFWLSSPLIICLKPLKYIPPYKPLRNYADVIVSILCVIIPHIISQP</sequence>
<dbReference type="AlphaFoldDB" id="A0A1E3QP93"/>
<organism evidence="1 2">
    <name type="scientific">Babjeviella inositovora NRRL Y-12698</name>
    <dbReference type="NCBI Taxonomy" id="984486"/>
    <lineage>
        <taxon>Eukaryota</taxon>
        <taxon>Fungi</taxon>
        <taxon>Dikarya</taxon>
        <taxon>Ascomycota</taxon>
        <taxon>Saccharomycotina</taxon>
        <taxon>Pichiomycetes</taxon>
        <taxon>Serinales incertae sedis</taxon>
        <taxon>Babjeviella</taxon>
    </lineage>
</organism>
<gene>
    <name evidence="1" type="ORF">BABINDRAFT_143760</name>
</gene>